<feature type="compositionally biased region" description="Basic and acidic residues" evidence="1">
    <location>
        <begin position="23"/>
        <end position="42"/>
    </location>
</feature>
<dbReference type="EMBL" id="CP068985">
    <property type="protein sequence ID" value="QYC38776.1"/>
    <property type="molecule type" value="Genomic_DNA"/>
</dbReference>
<dbReference type="SUPFAM" id="SSF51735">
    <property type="entry name" value="NAD(P)-binding Rossmann-fold domains"/>
    <property type="match status" value="1"/>
</dbReference>
<organism evidence="2 3">
    <name type="scientific">Nonomuraea coxensis DSM 45129</name>
    <dbReference type="NCBI Taxonomy" id="1122611"/>
    <lineage>
        <taxon>Bacteria</taxon>
        <taxon>Bacillati</taxon>
        <taxon>Actinomycetota</taxon>
        <taxon>Actinomycetes</taxon>
        <taxon>Streptosporangiales</taxon>
        <taxon>Streptosporangiaceae</taxon>
        <taxon>Nonomuraea</taxon>
    </lineage>
</organism>
<sequence length="123" mass="12939">MSPSRSGRTAAPGTAARLSGWPEQRDHVLERRDQDAGDKSDDLASLGSVRSAAAELRAAHPRIDLLINNAGRPDLDGELLAHILLGSLQSEPVLRLLERGEVSRLAASLRVTAAGMLTAPAAS</sequence>
<protein>
    <submittedName>
        <fullName evidence="2">Short chain dehydrogenase</fullName>
    </submittedName>
</protein>
<evidence type="ECO:0000313" key="2">
    <source>
        <dbReference type="EMBL" id="QYC38776.1"/>
    </source>
</evidence>
<dbReference type="Gene3D" id="3.40.50.720">
    <property type="entry name" value="NAD(P)-binding Rossmann-like Domain"/>
    <property type="match status" value="1"/>
</dbReference>
<proteinExistence type="predicted"/>
<dbReference type="Proteomes" id="UP000824681">
    <property type="component" value="Chromosome"/>
</dbReference>
<keyword evidence="3" id="KW-1185">Reference proteome</keyword>
<gene>
    <name evidence="2" type="ORF">Nocox_05745</name>
</gene>
<feature type="region of interest" description="Disordered" evidence="1">
    <location>
        <begin position="1"/>
        <end position="44"/>
    </location>
</feature>
<dbReference type="InterPro" id="IPR036291">
    <property type="entry name" value="NAD(P)-bd_dom_sf"/>
</dbReference>
<accession>A0ABX8TVQ9</accession>
<reference evidence="2 3" key="1">
    <citation type="journal article" date="2021" name="ACS Chem. Biol.">
        <title>Genomic-Led Discovery of a Novel Glycopeptide Antibiotic by Nonomuraea coxensis DSM 45129.</title>
        <authorList>
            <person name="Yushchuk O."/>
            <person name="Vior N.M."/>
            <person name="Andreo-Vidal A."/>
            <person name="Berini F."/>
            <person name="Ruckert C."/>
            <person name="Busche T."/>
            <person name="Binda E."/>
            <person name="Kalinowski J."/>
            <person name="Truman A.W."/>
            <person name="Marinelli F."/>
        </authorList>
    </citation>
    <scope>NUCLEOTIDE SEQUENCE [LARGE SCALE GENOMIC DNA]</scope>
    <source>
        <strain evidence="2 3">DSM 45129</strain>
    </source>
</reference>
<name>A0ABX8TVQ9_9ACTN</name>
<dbReference type="RefSeq" id="WP_020546893.1">
    <property type="nucleotide sequence ID" value="NZ_CP068985.1"/>
</dbReference>
<evidence type="ECO:0000313" key="3">
    <source>
        <dbReference type="Proteomes" id="UP000824681"/>
    </source>
</evidence>
<evidence type="ECO:0000256" key="1">
    <source>
        <dbReference type="SAM" id="MobiDB-lite"/>
    </source>
</evidence>